<protein>
    <submittedName>
        <fullName evidence="1">RloB domain-containing protein</fullName>
    </submittedName>
</protein>
<accession>A0A3R8JQD2</accession>
<dbReference type="AlphaFoldDB" id="A0A3R8JQD2"/>
<name>A0A3R8JQD2_9FIRM</name>
<organism evidence="1 2">
    <name type="scientific">Schaedlerella arabinosiphila</name>
    <dbReference type="NCBI Taxonomy" id="2044587"/>
    <lineage>
        <taxon>Bacteria</taxon>
        <taxon>Bacillati</taxon>
        <taxon>Bacillota</taxon>
        <taxon>Clostridia</taxon>
        <taxon>Lachnospirales</taxon>
        <taxon>Lachnospiraceae</taxon>
        <taxon>Schaedlerella</taxon>
    </lineage>
</organism>
<proteinExistence type="predicted"/>
<evidence type="ECO:0000313" key="2">
    <source>
        <dbReference type="Proteomes" id="UP000274920"/>
    </source>
</evidence>
<keyword evidence="2" id="KW-1185">Reference proteome</keyword>
<reference evidence="1" key="1">
    <citation type="submission" date="2018-10" db="EMBL/GenBank/DDBJ databases">
        <title>Schaedlerella arabinophila gen. nov. sp. nov., isolated from the mouse intestinal tract and comparative analysis with the genome of the closely related altered Schaedler flora strain ASF502.</title>
        <authorList>
            <person name="Miyake S."/>
            <person name="Soh M."/>
            <person name="Seedorf H."/>
        </authorList>
    </citation>
    <scope>NUCLEOTIDE SEQUENCE [LARGE SCALE GENOMIC DNA]</scope>
    <source>
        <strain evidence="1">DSM 106076</strain>
    </source>
</reference>
<gene>
    <name evidence="1" type="ORF">EBB54_17380</name>
</gene>
<dbReference type="EMBL" id="RHJS01000002">
    <property type="protein sequence ID" value="RRK32935.1"/>
    <property type="molecule type" value="Genomic_DNA"/>
</dbReference>
<sequence>MPKKAGMEAWKKKRRQEHLEKKKYRYYIFCEGEQTEPQYFAGFKRLIEENPIYKDMVLIEIEPCAAETMRVIGMAERYVKKNKIQKGQIWCVYDKDSFPADDFNGVVLRAERLNKENPELQYHTAWSNECIEFWFLLHFAYYTSNNHRKEYISFLNDKFGELGIGKYQKNMKNIFDILMEKGNPKLAIRYAKRIIKDGQDKTPTEIAPGTKVYELVEELAKYLPEEIKDYF</sequence>
<evidence type="ECO:0000313" key="1">
    <source>
        <dbReference type="EMBL" id="RRK32935.1"/>
    </source>
</evidence>
<dbReference type="RefSeq" id="WP_125128336.1">
    <property type="nucleotide sequence ID" value="NZ_RHJS01000002.1"/>
</dbReference>
<dbReference type="Proteomes" id="UP000274920">
    <property type="component" value="Unassembled WGS sequence"/>
</dbReference>
<comment type="caution">
    <text evidence="1">The sequence shown here is derived from an EMBL/GenBank/DDBJ whole genome shotgun (WGS) entry which is preliminary data.</text>
</comment>
<dbReference type="Pfam" id="PF13707">
    <property type="entry name" value="RloB"/>
    <property type="match status" value="1"/>
</dbReference>
<dbReference type="InterPro" id="IPR025591">
    <property type="entry name" value="RloB"/>
</dbReference>